<dbReference type="AlphaFoldDB" id="A0AAP2DQ98"/>
<comment type="caution">
    <text evidence="1">The sequence shown here is derived from an EMBL/GenBank/DDBJ whole genome shotgun (WGS) entry which is preliminary data.</text>
</comment>
<keyword evidence="2" id="KW-1185">Reference proteome</keyword>
<evidence type="ECO:0000313" key="1">
    <source>
        <dbReference type="EMBL" id="MBT1699257.1"/>
    </source>
</evidence>
<evidence type="ECO:0000313" key="2">
    <source>
        <dbReference type="Proteomes" id="UP001319200"/>
    </source>
</evidence>
<reference evidence="1 2" key="1">
    <citation type="submission" date="2021-05" db="EMBL/GenBank/DDBJ databases">
        <title>A Polyphasic approach of four new species of the genus Ohtaekwangia: Ohtaekwangia histidinii sp. nov., Ohtaekwangia cretensis sp. nov., Ohtaekwangia indiensis sp. nov., Ohtaekwangia reichenbachii sp. nov. from diverse environment.</title>
        <authorList>
            <person name="Octaviana S."/>
        </authorList>
    </citation>
    <scope>NUCLEOTIDE SEQUENCE [LARGE SCALE GENOMIC DNA]</scope>
    <source>
        <strain evidence="1 2">PWU4</strain>
    </source>
</reference>
<dbReference type="RefSeq" id="WP_254167057.1">
    <property type="nucleotide sequence ID" value="NZ_JAHESF010000023.1"/>
</dbReference>
<proteinExistence type="predicted"/>
<dbReference type="Gene3D" id="1.10.357.10">
    <property type="entry name" value="Tetracycline Repressor, domain 2"/>
    <property type="match status" value="1"/>
</dbReference>
<gene>
    <name evidence="1" type="ORF">KK083_20335</name>
</gene>
<dbReference type="EMBL" id="JAHESF010000023">
    <property type="protein sequence ID" value="MBT1699257.1"/>
    <property type="molecule type" value="Genomic_DNA"/>
</dbReference>
<sequence>MVQHRTVENELKEFFHHPPGYPVLYGRHQIVAILSAGMERGEIRDFAWDLLDEVAGVLIGIINRITEDLVMDNRDEPFFFRMIDQAVDLFLFGIMRRA</sequence>
<name>A0AAP2DQ98_9BACT</name>
<accession>A0AAP2DQ98</accession>
<dbReference type="Proteomes" id="UP001319200">
    <property type="component" value="Unassembled WGS sequence"/>
</dbReference>
<protein>
    <submittedName>
        <fullName evidence="1">Uncharacterized protein</fullName>
    </submittedName>
</protein>
<organism evidence="1 2">
    <name type="scientific">Chryseosolibacter histidini</name>
    <dbReference type="NCBI Taxonomy" id="2782349"/>
    <lineage>
        <taxon>Bacteria</taxon>
        <taxon>Pseudomonadati</taxon>
        <taxon>Bacteroidota</taxon>
        <taxon>Cytophagia</taxon>
        <taxon>Cytophagales</taxon>
        <taxon>Chryseotaleaceae</taxon>
        <taxon>Chryseosolibacter</taxon>
    </lineage>
</organism>